<accession>Q89LL3</accession>
<dbReference type="HOGENOM" id="CLU_1197914_0_0_5"/>
<reference evidence="3" key="1">
    <citation type="journal article" date="2002" name="DNA Res.">
        <title>Complete genomic sequence of nitrogen-fixing symbiotic bacterium Bradyrhizobium japonicum USDA110.</title>
        <authorList>
            <person name="Kaneko T."/>
            <person name="Nakamura Y."/>
            <person name="Sato S."/>
            <person name="Minamisawa K."/>
            <person name="Uchiumi T."/>
            <person name="Sasamoto S."/>
            <person name="Watanabe A."/>
            <person name="Idesawa K."/>
            <person name="Iriguchi M."/>
            <person name="Kawashima K."/>
            <person name="Kohara M."/>
            <person name="Matsumoto M."/>
            <person name="Shimpo S."/>
            <person name="Tsuruoka H."/>
            <person name="Wada T."/>
            <person name="Yamada M."/>
            <person name="Tabata S."/>
        </authorList>
    </citation>
    <scope>NUCLEOTIDE SEQUENCE [LARGE SCALE GENOMIC DNA]</scope>
    <source>
        <strain evidence="3">JCM 10833 / BCRC 13528 / IAM 13628 / NBRC 14792 / USDA 110</strain>
    </source>
</reference>
<feature type="region of interest" description="Disordered" evidence="1">
    <location>
        <begin position="34"/>
        <end position="61"/>
    </location>
</feature>
<keyword evidence="3" id="KW-1185">Reference proteome</keyword>
<protein>
    <submittedName>
        <fullName evidence="2">Bll4531 protein</fullName>
    </submittedName>
</protein>
<evidence type="ECO:0000313" key="2">
    <source>
        <dbReference type="EMBL" id="BAC49796.1"/>
    </source>
</evidence>
<evidence type="ECO:0000256" key="1">
    <source>
        <dbReference type="SAM" id="MobiDB-lite"/>
    </source>
</evidence>
<dbReference type="KEGG" id="bja:bll4531"/>
<dbReference type="InParanoid" id="Q89LL3"/>
<evidence type="ECO:0000313" key="3">
    <source>
        <dbReference type="Proteomes" id="UP000002526"/>
    </source>
</evidence>
<organism evidence="2 3">
    <name type="scientific">Bradyrhizobium diazoefficiens (strain JCM 10833 / BCRC 13528 / IAM 13628 / NBRC 14792 / USDA 110)</name>
    <dbReference type="NCBI Taxonomy" id="224911"/>
    <lineage>
        <taxon>Bacteria</taxon>
        <taxon>Pseudomonadati</taxon>
        <taxon>Pseudomonadota</taxon>
        <taxon>Alphaproteobacteria</taxon>
        <taxon>Hyphomicrobiales</taxon>
        <taxon>Nitrobacteraceae</taxon>
        <taxon>Bradyrhizobium</taxon>
    </lineage>
</organism>
<dbReference type="EMBL" id="BA000040">
    <property type="protein sequence ID" value="BAC49796.1"/>
    <property type="molecule type" value="Genomic_DNA"/>
</dbReference>
<proteinExistence type="predicted"/>
<name>Q89LL3_BRADU</name>
<sequence length="231" mass="25589">MRWDDRLRRGTNTLQSCGNLLRRTYLCAMRREGEEPHSSRHVSGHGGHLMDDEAGSPPGPIDTNPATAFAWYLETACAGFETLLDLIDKRVHLAGTPAVGSVSVRTATIRMALVQSFIFNGRRANRLCETKKDFLPLDRIQRRLFMNGTDPLTHVRDVNEHGYEGGHSSPSLHFNGGGWIDETGLNIHGRDAVLIGPLNLSKIYPVIDRARKLAGFNSLADRIAKPVLVAR</sequence>
<dbReference type="Proteomes" id="UP000002526">
    <property type="component" value="Chromosome"/>
</dbReference>
<dbReference type="EnsemblBacteria" id="BAC49796">
    <property type="protein sequence ID" value="BAC49796"/>
    <property type="gene ID" value="BAC49796"/>
</dbReference>
<gene>
    <name evidence="2" type="ordered locus">bll4531</name>
</gene>
<dbReference type="OrthoDB" id="9980847at2"/>
<dbReference type="AlphaFoldDB" id="Q89LL3"/>